<gene>
    <name evidence="3" type="ORF">GCM10010468_66180</name>
</gene>
<evidence type="ECO:0000313" key="4">
    <source>
        <dbReference type="Proteomes" id="UP001501237"/>
    </source>
</evidence>
<evidence type="ECO:0000256" key="1">
    <source>
        <dbReference type="ARBA" id="ARBA00008270"/>
    </source>
</evidence>
<organism evidence="3 4">
    <name type="scientific">Actinocorallia longicatena</name>
    <dbReference type="NCBI Taxonomy" id="111803"/>
    <lineage>
        <taxon>Bacteria</taxon>
        <taxon>Bacillati</taxon>
        <taxon>Actinomycetota</taxon>
        <taxon>Actinomycetes</taxon>
        <taxon>Streptosporangiales</taxon>
        <taxon>Thermomonosporaceae</taxon>
        <taxon>Actinocorallia</taxon>
    </lineage>
</organism>
<evidence type="ECO:0000313" key="3">
    <source>
        <dbReference type="EMBL" id="GAA3233572.1"/>
    </source>
</evidence>
<dbReference type="EMBL" id="BAAAUV010000025">
    <property type="protein sequence ID" value="GAA3233572.1"/>
    <property type="molecule type" value="Genomic_DNA"/>
</dbReference>
<dbReference type="NCBIfam" id="TIGR00654">
    <property type="entry name" value="PhzF_family"/>
    <property type="match status" value="1"/>
</dbReference>
<keyword evidence="4" id="KW-1185">Reference proteome</keyword>
<name>A0ABP6QK18_9ACTN</name>
<accession>A0ABP6QK18</accession>
<dbReference type="SUPFAM" id="SSF54506">
    <property type="entry name" value="Diaminopimelate epimerase-like"/>
    <property type="match status" value="1"/>
</dbReference>
<dbReference type="PIRSF" id="PIRSF016184">
    <property type="entry name" value="PhzC_PhzF"/>
    <property type="match status" value="1"/>
</dbReference>
<dbReference type="Gene3D" id="3.10.310.10">
    <property type="entry name" value="Diaminopimelate Epimerase, Chain A, domain 1"/>
    <property type="match status" value="2"/>
</dbReference>
<dbReference type="PANTHER" id="PTHR13774:SF17">
    <property type="entry name" value="PHENAZINE BIOSYNTHESIS-LIKE DOMAIN-CONTAINING PROTEIN"/>
    <property type="match status" value="1"/>
</dbReference>
<dbReference type="PANTHER" id="PTHR13774">
    <property type="entry name" value="PHENAZINE BIOSYNTHESIS PROTEIN"/>
    <property type="match status" value="1"/>
</dbReference>
<dbReference type="Proteomes" id="UP001501237">
    <property type="component" value="Unassembled WGS sequence"/>
</dbReference>
<dbReference type="Pfam" id="PF02567">
    <property type="entry name" value="PhzC-PhzF"/>
    <property type="match status" value="1"/>
</dbReference>
<proteinExistence type="inferred from homology"/>
<evidence type="ECO:0000256" key="2">
    <source>
        <dbReference type="ARBA" id="ARBA00023235"/>
    </source>
</evidence>
<sequence>MFVVDAFTGEAFAGNPAGVCLLDAPADEAWMLKVAAEMKHSETAFVRRSGGGEFELRWFTPAVEVRLCGHATLGAAHALFEAGLVPAGRPVVFRTRSGPLTVTPVARGYELDFPAKAAVPVETPDGLLEALGVAAEDVLRNDQNDLLVVVADAAAVRGTAPDFAALAGIDARGVCVTAPGEDGPNFVSRFFAPAVGVEEDPVTGSAHCMLAPYWAERLGRTELAARQLSARGGSLRVTLRGDRVLLGGEAVTVLDGELRV</sequence>
<comment type="similarity">
    <text evidence="1">Belongs to the PhzF family.</text>
</comment>
<reference evidence="4" key="1">
    <citation type="journal article" date="2019" name="Int. J. Syst. Evol. Microbiol.">
        <title>The Global Catalogue of Microorganisms (GCM) 10K type strain sequencing project: providing services to taxonomists for standard genome sequencing and annotation.</title>
        <authorList>
            <consortium name="The Broad Institute Genomics Platform"/>
            <consortium name="The Broad Institute Genome Sequencing Center for Infectious Disease"/>
            <person name="Wu L."/>
            <person name="Ma J."/>
        </authorList>
    </citation>
    <scope>NUCLEOTIDE SEQUENCE [LARGE SCALE GENOMIC DNA]</scope>
    <source>
        <strain evidence="4">JCM 9377</strain>
    </source>
</reference>
<keyword evidence="2" id="KW-0413">Isomerase</keyword>
<protein>
    <submittedName>
        <fullName evidence="3">PhzF family phenazine biosynthesis protein</fullName>
    </submittedName>
</protein>
<dbReference type="InterPro" id="IPR003719">
    <property type="entry name" value="Phenazine_PhzF-like"/>
</dbReference>
<comment type="caution">
    <text evidence="3">The sequence shown here is derived from an EMBL/GenBank/DDBJ whole genome shotgun (WGS) entry which is preliminary data.</text>
</comment>